<dbReference type="Proteomes" id="UP000054564">
    <property type="component" value="Unassembled WGS sequence"/>
</dbReference>
<feature type="signal peptide" evidence="2">
    <location>
        <begin position="1"/>
        <end position="22"/>
    </location>
</feature>
<gene>
    <name evidence="3" type="ORF">PSTG_06500</name>
</gene>
<evidence type="ECO:0000313" key="3">
    <source>
        <dbReference type="EMBL" id="KNF00327.1"/>
    </source>
</evidence>
<keyword evidence="4" id="KW-1185">Reference proteome</keyword>
<dbReference type="OrthoDB" id="10272511at2759"/>
<name>A0A0L0VM79_9BASI</name>
<organism evidence="3 4">
    <name type="scientific">Puccinia striiformis f. sp. tritici PST-78</name>
    <dbReference type="NCBI Taxonomy" id="1165861"/>
    <lineage>
        <taxon>Eukaryota</taxon>
        <taxon>Fungi</taxon>
        <taxon>Dikarya</taxon>
        <taxon>Basidiomycota</taxon>
        <taxon>Pucciniomycotina</taxon>
        <taxon>Pucciniomycetes</taxon>
        <taxon>Pucciniales</taxon>
        <taxon>Pucciniaceae</taxon>
        <taxon>Puccinia</taxon>
    </lineage>
</organism>
<proteinExistence type="predicted"/>
<evidence type="ECO:0000256" key="1">
    <source>
        <dbReference type="SAM" id="MobiDB-lite"/>
    </source>
</evidence>
<dbReference type="AlphaFoldDB" id="A0A0L0VM79"/>
<protein>
    <submittedName>
        <fullName evidence="3">Uncharacterized protein</fullName>
    </submittedName>
</protein>
<reference evidence="4" key="1">
    <citation type="submission" date="2014-03" db="EMBL/GenBank/DDBJ databases">
        <title>The Genome Sequence of Puccinia striiformis f. sp. tritici PST-78.</title>
        <authorList>
            <consortium name="The Broad Institute Genome Sequencing Platform"/>
            <person name="Cuomo C."/>
            <person name="Hulbert S."/>
            <person name="Chen X."/>
            <person name="Walker B."/>
            <person name="Young S.K."/>
            <person name="Zeng Q."/>
            <person name="Gargeya S."/>
            <person name="Fitzgerald M."/>
            <person name="Haas B."/>
            <person name="Abouelleil A."/>
            <person name="Alvarado L."/>
            <person name="Arachchi H.M."/>
            <person name="Berlin A.M."/>
            <person name="Chapman S.B."/>
            <person name="Goldberg J."/>
            <person name="Griggs A."/>
            <person name="Gujja S."/>
            <person name="Hansen M."/>
            <person name="Howarth C."/>
            <person name="Imamovic A."/>
            <person name="Larimer J."/>
            <person name="McCowan C."/>
            <person name="Montmayeur A."/>
            <person name="Murphy C."/>
            <person name="Neiman D."/>
            <person name="Pearson M."/>
            <person name="Priest M."/>
            <person name="Roberts A."/>
            <person name="Saif S."/>
            <person name="Shea T."/>
            <person name="Sisk P."/>
            <person name="Sykes S."/>
            <person name="Wortman J."/>
            <person name="Nusbaum C."/>
            <person name="Birren B."/>
        </authorList>
    </citation>
    <scope>NUCLEOTIDE SEQUENCE [LARGE SCALE GENOMIC DNA]</scope>
    <source>
        <strain evidence="4">race PST-78</strain>
    </source>
</reference>
<feature type="compositionally biased region" description="Polar residues" evidence="1">
    <location>
        <begin position="113"/>
        <end position="131"/>
    </location>
</feature>
<keyword evidence="2" id="KW-0732">Signal</keyword>
<dbReference type="EMBL" id="AJIL01000038">
    <property type="protein sequence ID" value="KNF00327.1"/>
    <property type="molecule type" value="Genomic_DNA"/>
</dbReference>
<accession>A0A0L0VM79</accession>
<comment type="caution">
    <text evidence="3">The sequence shown here is derived from an EMBL/GenBank/DDBJ whole genome shotgun (WGS) entry which is preliminary data.</text>
</comment>
<feature type="chain" id="PRO_5005550363" evidence="2">
    <location>
        <begin position="23"/>
        <end position="327"/>
    </location>
</feature>
<evidence type="ECO:0000256" key="2">
    <source>
        <dbReference type="SAM" id="SignalP"/>
    </source>
</evidence>
<feature type="region of interest" description="Disordered" evidence="1">
    <location>
        <begin position="105"/>
        <end position="162"/>
    </location>
</feature>
<sequence length="327" mass="36654">MKSNSLLLISTWFTLLVSKNVGASMLMERDPLMWSGLWGVVESTAQITHDYHYPGPRSLAHTPGIRSGIIEDHFLDAPYRTINSFEGSSVLHAVGYSTPSEINELREGHPEATSASKNLDVTKPSSSSGMKQVQEEQPKNTQGSRSTDVADPFTPPKADKLRKSFRINAQSARDSRTAGLSATPKIHRVNRKFKVSAARLMISETPSLKGSWSEIPKHLMIDKKPIKYDVSKQFGKISRKAPWVWDPEKGIDLHILMNKVTKDQDQQYVTVWNKSSTHSVIYTLHDKQSDLYLWEKKLDPNGKHIVPLLPTEGIVIFSVQAGDRVVK</sequence>
<evidence type="ECO:0000313" key="4">
    <source>
        <dbReference type="Proteomes" id="UP000054564"/>
    </source>
</evidence>